<dbReference type="PROSITE" id="PS00138">
    <property type="entry name" value="SUBTILASE_SER"/>
    <property type="match status" value="1"/>
</dbReference>
<evidence type="ECO:0000256" key="10">
    <source>
        <dbReference type="PIRSR" id="PIRSR615500-1"/>
    </source>
</evidence>
<dbReference type="InterPro" id="IPR034202">
    <property type="entry name" value="Subtilisin_Carlsberg-like"/>
</dbReference>
<dbReference type="Pfam" id="PF00082">
    <property type="entry name" value="Peptidase_S8"/>
    <property type="match status" value="1"/>
</dbReference>
<dbReference type="PROSITE" id="PS51892">
    <property type="entry name" value="SUBTILASE"/>
    <property type="match status" value="1"/>
</dbReference>
<dbReference type="InterPro" id="IPR023827">
    <property type="entry name" value="Peptidase_S8_Asp-AS"/>
</dbReference>
<dbReference type="PROSITE" id="PS00136">
    <property type="entry name" value="SUBTILASE_ASP"/>
    <property type="match status" value="1"/>
</dbReference>
<dbReference type="InterPro" id="IPR054399">
    <property type="entry name" value="Fervidolysin-like_N_prodom"/>
</dbReference>
<comment type="subcellular location">
    <subcellularLocation>
        <location evidence="2">Secreted</location>
    </subcellularLocation>
</comment>
<dbReference type="GO" id="GO:0006508">
    <property type="term" value="P:proteolysis"/>
    <property type="evidence" value="ECO:0007669"/>
    <property type="project" value="UniProtKB-KW"/>
</dbReference>
<keyword evidence="17" id="KW-1185">Reference proteome</keyword>
<dbReference type="PANTHER" id="PTHR43806:SF11">
    <property type="entry name" value="CEREVISIN-RELATED"/>
    <property type="match status" value="1"/>
</dbReference>
<dbReference type="RefSeq" id="WP_025910817.1">
    <property type="nucleotide sequence ID" value="NZ_KQ758673.1"/>
</dbReference>
<dbReference type="SUPFAM" id="SSF54897">
    <property type="entry name" value="Protease propeptides/inhibitors"/>
    <property type="match status" value="1"/>
</dbReference>
<evidence type="ECO:0000259" key="14">
    <source>
        <dbReference type="Pfam" id="PF00082"/>
    </source>
</evidence>
<dbReference type="AlphaFoldDB" id="A0A0V8JIW2"/>
<dbReference type="Gene3D" id="3.30.70.80">
    <property type="entry name" value="Peptidase S8 propeptide/proteinase inhibitor I9"/>
    <property type="match status" value="1"/>
</dbReference>
<evidence type="ECO:0000256" key="11">
    <source>
        <dbReference type="PROSITE-ProRule" id="PRU01240"/>
    </source>
</evidence>
<gene>
    <name evidence="16" type="ORF">AS180_15620</name>
</gene>
<evidence type="ECO:0000256" key="6">
    <source>
        <dbReference type="ARBA" id="ARBA00022723"/>
    </source>
</evidence>
<evidence type="ECO:0000256" key="1">
    <source>
        <dbReference type="ARBA" id="ARBA00001913"/>
    </source>
</evidence>
<dbReference type="InterPro" id="IPR036852">
    <property type="entry name" value="Peptidase_S8/S53_dom_sf"/>
</dbReference>
<dbReference type="InterPro" id="IPR015500">
    <property type="entry name" value="Peptidase_S8_subtilisin-rel"/>
</dbReference>
<evidence type="ECO:0000256" key="2">
    <source>
        <dbReference type="ARBA" id="ARBA00004613"/>
    </source>
</evidence>
<dbReference type="SUPFAM" id="SSF52743">
    <property type="entry name" value="Subtilisin-like"/>
    <property type="match status" value="1"/>
</dbReference>
<keyword evidence="7 11" id="KW-0378">Hydrolase</keyword>
<feature type="domain" description="Peptidase S8/S53" evidence="14">
    <location>
        <begin position="120"/>
        <end position="366"/>
    </location>
</feature>
<dbReference type="Proteomes" id="UP000053681">
    <property type="component" value="Unassembled WGS sequence"/>
</dbReference>
<dbReference type="EMBL" id="LNQP01000058">
    <property type="protein sequence ID" value="KSU86961.1"/>
    <property type="molecule type" value="Genomic_DNA"/>
</dbReference>
<keyword evidence="4" id="KW-0964">Secreted</keyword>
<evidence type="ECO:0000256" key="3">
    <source>
        <dbReference type="ARBA" id="ARBA00011073"/>
    </source>
</evidence>
<dbReference type="GO" id="GO:0005576">
    <property type="term" value="C:extracellular region"/>
    <property type="evidence" value="ECO:0007669"/>
    <property type="project" value="UniProtKB-SubCell"/>
</dbReference>
<dbReference type="GeneID" id="93683095"/>
<dbReference type="Gene3D" id="3.40.50.200">
    <property type="entry name" value="Peptidase S8/S53 domain"/>
    <property type="match status" value="1"/>
</dbReference>
<dbReference type="InterPro" id="IPR050131">
    <property type="entry name" value="Peptidase_S8_subtilisin-like"/>
</dbReference>
<evidence type="ECO:0000256" key="8">
    <source>
        <dbReference type="ARBA" id="ARBA00022825"/>
    </source>
</evidence>
<dbReference type="PROSITE" id="PS00137">
    <property type="entry name" value="SUBTILASE_HIS"/>
    <property type="match status" value="1"/>
</dbReference>
<dbReference type="InterPro" id="IPR000209">
    <property type="entry name" value="Peptidase_S8/S53_dom"/>
</dbReference>
<organism evidence="16 17">
    <name type="scientific">Priestia veravalensis</name>
    <dbReference type="NCBI Taxonomy" id="1414648"/>
    <lineage>
        <taxon>Bacteria</taxon>
        <taxon>Bacillati</taxon>
        <taxon>Bacillota</taxon>
        <taxon>Bacilli</taxon>
        <taxon>Bacillales</taxon>
        <taxon>Bacillaceae</taxon>
        <taxon>Priestia</taxon>
    </lineage>
</organism>
<feature type="domain" description="Fervidolysin-like N-terminal prodomain" evidence="15">
    <location>
        <begin position="34"/>
        <end position="89"/>
    </location>
</feature>
<feature type="active site" description="Charge relay system" evidence="10 11">
    <location>
        <position position="129"/>
    </location>
</feature>
<accession>A0A0V8JIW2</accession>
<name>A0A0V8JIW2_9BACI</name>
<dbReference type="CDD" id="cd07477">
    <property type="entry name" value="Peptidases_S8_Subtilisin_subset"/>
    <property type="match status" value="1"/>
</dbReference>
<evidence type="ECO:0000256" key="12">
    <source>
        <dbReference type="RuleBase" id="RU003355"/>
    </source>
</evidence>
<comment type="caution">
    <text evidence="16">The sequence shown here is derived from an EMBL/GenBank/DDBJ whole genome shotgun (WGS) entry which is preliminary data.</text>
</comment>
<feature type="active site" description="Charge relay system" evidence="10 11">
    <location>
        <position position="318"/>
    </location>
</feature>
<dbReference type="GO" id="GO:0046872">
    <property type="term" value="F:metal ion binding"/>
    <property type="evidence" value="ECO:0007669"/>
    <property type="project" value="UniProtKB-KW"/>
</dbReference>
<protein>
    <submittedName>
        <fullName evidence="16">Uncharacterized protein</fullName>
    </submittedName>
</protein>
<dbReference type="GO" id="GO:0004252">
    <property type="term" value="F:serine-type endopeptidase activity"/>
    <property type="evidence" value="ECO:0007669"/>
    <property type="project" value="UniProtKB-UniRule"/>
</dbReference>
<dbReference type="PRINTS" id="PR00723">
    <property type="entry name" value="SUBTILISIN"/>
</dbReference>
<dbReference type="InterPro" id="IPR023828">
    <property type="entry name" value="Peptidase_S8_Ser-AS"/>
</dbReference>
<feature type="signal peptide" evidence="13">
    <location>
        <begin position="1"/>
        <end position="29"/>
    </location>
</feature>
<reference evidence="16 17" key="1">
    <citation type="submission" date="2015-11" db="EMBL/GenBank/DDBJ databases">
        <title>Bacillus caseinolyticus sp nov.</title>
        <authorList>
            <person name="Dastager S.G."/>
            <person name="Mawlankar R."/>
        </authorList>
    </citation>
    <scope>NUCLEOTIDE SEQUENCE [LARGE SCALE GENOMIC DNA]</scope>
    <source>
        <strain evidence="16 17">SGD-V-76</strain>
    </source>
</reference>
<keyword evidence="5 11" id="KW-0645">Protease</keyword>
<keyword evidence="13" id="KW-0732">Signal</keyword>
<keyword evidence="9" id="KW-0106">Calcium</keyword>
<evidence type="ECO:0000256" key="9">
    <source>
        <dbReference type="ARBA" id="ARBA00022837"/>
    </source>
</evidence>
<dbReference type="PANTHER" id="PTHR43806">
    <property type="entry name" value="PEPTIDASE S8"/>
    <property type="match status" value="1"/>
</dbReference>
<sequence length="373" mass="38537">MKKYSWLKVVTSLAITAGVLIPSTGGAYAATEEKEQVIVGFKSSVNEKSITKANGKVKKKMKELPIAVAEMTPSEVEKLEKDPNVAYVEEDIRISVAADTQDWGISKVKAPTSWSTGLSGQGVKVAVVDTGVATNHPDLKVAGGASFVSYTSSYNDDNGHGTHVAGIIGAENNGTGTIGVAYNADIYGVKVLESSGSGSLSSIIAGIDWSVANDMDIINLSLGTSVGSTALKSAVDRAYQSGAVVVAAAGNSGNSAGTGDTVNYPAKYDSVIAVGATDRYDRRASFSSTGPTVEIAAPGAAILSTYLNGQYSTLSGTSMASPYAAGILALYKQKYPSYSNAQLRQLLINKSIDLGPAGRDTHFGYGLSQAGTF</sequence>
<evidence type="ECO:0000313" key="16">
    <source>
        <dbReference type="EMBL" id="KSU86961.1"/>
    </source>
</evidence>
<evidence type="ECO:0000256" key="4">
    <source>
        <dbReference type="ARBA" id="ARBA00022525"/>
    </source>
</evidence>
<dbReference type="InterPro" id="IPR022398">
    <property type="entry name" value="Peptidase_S8_His-AS"/>
</dbReference>
<proteinExistence type="inferred from homology"/>
<evidence type="ECO:0000259" key="15">
    <source>
        <dbReference type="Pfam" id="PF22148"/>
    </source>
</evidence>
<evidence type="ECO:0000256" key="5">
    <source>
        <dbReference type="ARBA" id="ARBA00022670"/>
    </source>
</evidence>
<keyword evidence="6" id="KW-0479">Metal-binding</keyword>
<keyword evidence="8 11" id="KW-0720">Serine protease</keyword>
<dbReference type="Pfam" id="PF22148">
    <property type="entry name" value="Fervidolysin_NPro-like"/>
    <property type="match status" value="1"/>
</dbReference>
<dbReference type="InterPro" id="IPR037045">
    <property type="entry name" value="S8pro/Inhibitor_I9_sf"/>
</dbReference>
<feature type="active site" description="Charge relay system" evidence="10 11">
    <location>
        <position position="160"/>
    </location>
</feature>
<comment type="similarity">
    <text evidence="3 11 12">Belongs to the peptidase S8 family.</text>
</comment>
<feature type="chain" id="PRO_5006893945" evidence="13">
    <location>
        <begin position="30"/>
        <end position="373"/>
    </location>
</feature>
<evidence type="ECO:0000313" key="17">
    <source>
        <dbReference type="Proteomes" id="UP000053681"/>
    </source>
</evidence>
<evidence type="ECO:0000256" key="13">
    <source>
        <dbReference type="SAM" id="SignalP"/>
    </source>
</evidence>
<evidence type="ECO:0000256" key="7">
    <source>
        <dbReference type="ARBA" id="ARBA00022801"/>
    </source>
</evidence>
<comment type="cofactor">
    <cofactor evidence="1">
        <name>Ca(2+)</name>
        <dbReference type="ChEBI" id="CHEBI:29108"/>
    </cofactor>
</comment>